<keyword evidence="5 7" id="KW-0472">Membrane</keyword>
<reference evidence="8 9" key="1">
    <citation type="submission" date="2023-04" db="EMBL/GenBank/DDBJ databases">
        <title>Genome of Basidiobolus ranarum AG-B5.</title>
        <authorList>
            <person name="Stajich J.E."/>
            <person name="Carter-House D."/>
            <person name="Gryganskyi A."/>
        </authorList>
    </citation>
    <scope>NUCLEOTIDE SEQUENCE [LARGE SCALE GENOMIC DNA]</scope>
    <source>
        <strain evidence="8 9">AG-B5</strain>
    </source>
</reference>
<dbReference type="PANTHER" id="PTHR19432:SF35">
    <property type="entry name" value="SOLUTE CARRIER FAMILY 45 MEMBER 3 ISOFORM X1"/>
    <property type="match status" value="1"/>
</dbReference>
<evidence type="ECO:0008006" key="10">
    <source>
        <dbReference type="Google" id="ProtNLM"/>
    </source>
</evidence>
<protein>
    <recommendedName>
        <fullName evidence="10">Sucrose transporter</fullName>
    </recommendedName>
</protein>
<dbReference type="Pfam" id="PF13347">
    <property type="entry name" value="MFS_2"/>
    <property type="match status" value="1"/>
</dbReference>
<feature type="transmembrane region" description="Helical" evidence="7">
    <location>
        <begin position="296"/>
        <end position="314"/>
    </location>
</feature>
<dbReference type="SUPFAM" id="SSF103473">
    <property type="entry name" value="MFS general substrate transporter"/>
    <property type="match status" value="1"/>
</dbReference>
<feature type="compositionally biased region" description="Low complexity" evidence="6">
    <location>
        <begin position="469"/>
        <end position="479"/>
    </location>
</feature>
<feature type="transmembrane region" description="Helical" evidence="7">
    <location>
        <begin position="542"/>
        <end position="562"/>
    </location>
</feature>
<evidence type="ECO:0000256" key="5">
    <source>
        <dbReference type="ARBA" id="ARBA00023136"/>
    </source>
</evidence>
<dbReference type="PANTHER" id="PTHR19432">
    <property type="entry name" value="SUGAR TRANSPORTER"/>
    <property type="match status" value="1"/>
</dbReference>
<proteinExistence type="predicted"/>
<evidence type="ECO:0000256" key="2">
    <source>
        <dbReference type="ARBA" id="ARBA00022448"/>
    </source>
</evidence>
<feature type="transmembrane region" description="Helical" evidence="7">
    <location>
        <begin position="202"/>
        <end position="224"/>
    </location>
</feature>
<evidence type="ECO:0000313" key="9">
    <source>
        <dbReference type="Proteomes" id="UP001479436"/>
    </source>
</evidence>
<dbReference type="InterPro" id="IPR036259">
    <property type="entry name" value="MFS_trans_sf"/>
</dbReference>
<feature type="transmembrane region" description="Helical" evidence="7">
    <location>
        <begin position="516"/>
        <end position="536"/>
    </location>
</feature>
<evidence type="ECO:0000256" key="4">
    <source>
        <dbReference type="ARBA" id="ARBA00022989"/>
    </source>
</evidence>
<dbReference type="EMBL" id="JASJQH010006982">
    <property type="protein sequence ID" value="KAK9721364.1"/>
    <property type="molecule type" value="Genomic_DNA"/>
</dbReference>
<organism evidence="8 9">
    <name type="scientific">Basidiobolus ranarum</name>
    <dbReference type="NCBI Taxonomy" id="34480"/>
    <lineage>
        <taxon>Eukaryota</taxon>
        <taxon>Fungi</taxon>
        <taxon>Fungi incertae sedis</taxon>
        <taxon>Zoopagomycota</taxon>
        <taxon>Entomophthoromycotina</taxon>
        <taxon>Basidiobolomycetes</taxon>
        <taxon>Basidiobolales</taxon>
        <taxon>Basidiobolaceae</taxon>
        <taxon>Basidiobolus</taxon>
    </lineage>
</organism>
<gene>
    <name evidence="8" type="ORF">K7432_003472</name>
</gene>
<evidence type="ECO:0000256" key="6">
    <source>
        <dbReference type="SAM" id="MobiDB-lite"/>
    </source>
</evidence>
<dbReference type="Proteomes" id="UP001479436">
    <property type="component" value="Unassembled WGS sequence"/>
</dbReference>
<keyword evidence="2" id="KW-0813">Transport</keyword>
<accession>A0ABR2W623</accession>
<dbReference type="Gene3D" id="1.20.1250.20">
    <property type="entry name" value="MFS general substrate transporter like domains"/>
    <property type="match status" value="1"/>
</dbReference>
<keyword evidence="3 7" id="KW-0812">Transmembrane</keyword>
<feature type="transmembrane region" description="Helical" evidence="7">
    <location>
        <begin position="389"/>
        <end position="415"/>
    </location>
</feature>
<feature type="region of interest" description="Disordered" evidence="6">
    <location>
        <begin position="453"/>
        <end position="479"/>
    </location>
</feature>
<feature type="transmembrane region" description="Helical" evidence="7">
    <location>
        <begin position="114"/>
        <end position="133"/>
    </location>
</feature>
<evidence type="ECO:0000256" key="3">
    <source>
        <dbReference type="ARBA" id="ARBA00022692"/>
    </source>
</evidence>
<feature type="transmembrane region" description="Helical" evidence="7">
    <location>
        <begin position="421"/>
        <end position="443"/>
    </location>
</feature>
<keyword evidence="9" id="KW-1185">Reference proteome</keyword>
<comment type="caution">
    <text evidence="8">The sequence shown here is derived from an EMBL/GenBank/DDBJ whole genome shotgun (WGS) entry which is preliminary data.</text>
</comment>
<evidence type="ECO:0000313" key="8">
    <source>
        <dbReference type="EMBL" id="KAK9721364.1"/>
    </source>
</evidence>
<evidence type="ECO:0000256" key="1">
    <source>
        <dbReference type="ARBA" id="ARBA00004141"/>
    </source>
</evidence>
<feature type="transmembrane region" description="Helical" evidence="7">
    <location>
        <begin position="231"/>
        <end position="252"/>
    </location>
</feature>
<keyword evidence="4 7" id="KW-1133">Transmembrane helix</keyword>
<feature type="transmembrane region" description="Helical" evidence="7">
    <location>
        <begin position="154"/>
        <end position="182"/>
    </location>
</feature>
<comment type="subcellular location">
    <subcellularLocation>
        <location evidence="1">Membrane</location>
        <topology evidence="1">Multi-pass membrane protein</topology>
    </subcellularLocation>
</comment>
<sequence length="569" mass="62822">MSGAEEYSQAPLISRSLTGPNYKSFPRVNTSPNQPPNHSLSILDLIKLSICLAGVQFTWTVELAYGTPYLLSLGMSKPLMSLVWLAGPLSGLLIQPLVGTISDNTQSRFGRRRPYIVVGGFLVLLSVAAIAYAREISRFFMMDSGDDRILIQSNATIIIAVVAFYILDFSINAVQACCRALILDVSPYAQQEIANAYAGRMLNIGSVLGYFMGFIDLIEVFPMLGRTQMQILCALACLFFVFTLSVTCLSVSEEIHPEGNGLTPSREISIITTLKDIWHGFCHLPSPVQKICNVQFFAWMGWFPFLFYSTTWITEVYGRKNPLTTPDEIEDAIRVGSFALFVQSLVSLATSLILPALTETFSEGKELEPSVEEDTFYVKTKKRICNACIYLFDIHNIYTFSLVFFGVVMVLTYWTDSEVEASLIVILCGISWSIALWVPFALVGEFVSSYTHKTPDRGESGNSQSILPESSTSTSTMYSSENNTSVITMTNHNSIGIDSEETILDAGIVLGIHNMYVVFPQFAITLISTIIFTLLGESARDSVGWVLRIGGISAFIAGYLSLKLKSNEN</sequence>
<evidence type="ECO:0000256" key="7">
    <source>
        <dbReference type="SAM" id="Phobius"/>
    </source>
</evidence>
<name>A0ABR2W623_9FUNG</name>
<feature type="transmembrane region" description="Helical" evidence="7">
    <location>
        <begin position="82"/>
        <end position="102"/>
    </location>
</feature>